<organism evidence="1 2">
    <name type="scientific">Hymenobacter canadensis</name>
    <dbReference type="NCBI Taxonomy" id="2999067"/>
    <lineage>
        <taxon>Bacteria</taxon>
        <taxon>Pseudomonadati</taxon>
        <taxon>Bacteroidota</taxon>
        <taxon>Cytophagia</taxon>
        <taxon>Cytophagales</taxon>
        <taxon>Hymenobacteraceae</taxon>
        <taxon>Hymenobacter</taxon>
    </lineage>
</organism>
<name>A0ABY7LMC0_9BACT</name>
<protein>
    <recommendedName>
        <fullName evidence="3">STAS/SEC14 domain-containing protein</fullName>
    </recommendedName>
</protein>
<dbReference type="Proteomes" id="UP001211005">
    <property type="component" value="Chromosome"/>
</dbReference>
<dbReference type="EMBL" id="CP114767">
    <property type="protein sequence ID" value="WBA41598.1"/>
    <property type="molecule type" value="Genomic_DNA"/>
</dbReference>
<evidence type="ECO:0000313" key="1">
    <source>
        <dbReference type="EMBL" id="WBA41598.1"/>
    </source>
</evidence>
<evidence type="ECO:0000313" key="2">
    <source>
        <dbReference type="Proteomes" id="UP001211005"/>
    </source>
</evidence>
<reference evidence="1 2" key="1">
    <citation type="submission" date="2022-12" db="EMBL/GenBank/DDBJ databases">
        <title>Hymenobacter canadensis sp. nov. isolated from lake water of the Cambridge Bay, Canada.</title>
        <authorList>
            <person name="Kim W.H."/>
            <person name="Lee Y.M."/>
        </authorList>
    </citation>
    <scope>NUCLEOTIDE SEQUENCE [LARGE SCALE GENOMIC DNA]</scope>
    <source>
        <strain evidence="1 2">PAMC 29467</strain>
    </source>
</reference>
<sequence>MPTPTPLADFAELTFRPDLQVLLGRWLRPVSTPELQQSYEALLAAATPPKCRFWLLDLRRRGTSSEDDTLWTLETFLPLLAPRLGGRVYLAFLVSPSHLAAIDQESGAPMVTNAQCHVRLFTDEGLATAWLNRRRQHESV</sequence>
<accession>A0ABY7LMC0</accession>
<proteinExistence type="predicted"/>
<evidence type="ECO:0008006" key="3">
    <source>
        <dbReference type="Google" id="ProtNLM"/>
    </source>
</evidence>
<keyword evidence="2" id="KW-1185">Reference proteome</keyword>
<gene>
    <name evidence="1" type="ORF">O3303_17500</name>
</gene>
<dbReference type="RefSeq" id="WP_269559663.1">
    <property type="nucleotide sequence ID" value="NZ_CP114767.1"/>
</dbReference>